<gene>
    <name evidence="1" type="ORF">AWM79_15225</name>
</gene>
<dbReference type="AlphaFoldDB" id="A0A0X1T3H9"/>
<dbReference type="KEGG" id="pagb:AWM79_15225"/>
<evidence type="ECO:0000313" key="2">
    <source>
        <dbReference type="Proteomes" id="UP000063229"/>
    </source>
</evidence>
<organism evidence="1 2">
    <name type="scientific">Pseudomonas agarici</name>
    <dbReference type="NCBI Taxonomy" id="46677"/>
    <lineage>
        <taxon>Bacteria</taxon>
        <taxon>Pseudomonadati</taxon>
        <taxon>Pseudomonadota</taxon>
        <taxon>Gammaproteobacteria</taxon>
        <taxon>Pseudomonadales</taxon>
        <taxon>Pseudomonadaceae</taxon>
        <taxon>Pseudomonas</taxon>
    </lineage>
</organism>
<reference evidence="1 2" key="1">
    <citation type="submission" date="2016-01" db="EMBL/GenBank/DDBJ databases">
        <authorList>
            <person name="McClelland M."/>
            <person name="Jain A."/>
            <person name="Saraogi P."/>
            <person name="Mendelson R."/>
            <person name="Westerman R."/>
            <person name="SanMiguel P."/>
            <person name="Csonka L."/>
        </authorList>
    </citation>
    <scope>NUCLEOTIDE SEQUENCE [LARGE SCALE GENOMIC DNA]</scope>
    <source>
        <strain evidence="1 2">NCPPB 2472</strain>
    </source>
</reference>
<accession>A0A0X1T3H9</accession>
<name>A0A0X1T3H9_PSEAA</name>
<dbReference type="Pfam" id="PF18616">
    <property type="entry name" value="CdiI_3"/>
    <property type="match status" value="1"/>
</dbReference>
<keyword evidence="2" id="KW-1185">Reference proteome</keyword>
<proteinExistence type="predicted"/>
<dbReference type="InterPro" id="IPR040547">
    <property type="entry name" value="CdiI"/>
</dbReference>
<evidence type="ECO:0000313" key="1">
    <source>
        <dbReference type="EMBL" id="AMB86581.1"/>
    </source>
</evidence>
<protein>
    <submittedName>
        <fullName evidence="1">Uncharacterized protein</fullName>
    </submittedName>
</protein>
<sequence length="78" mass="8815">MLEVVPVALEFLREDFLAGFKYDGELIVALGELSSEFWSENRVMADEVFLIVDSFVYSGIDASLAIDILVLKERTRGR</sequence>
<dbReference type="EMBL" id="CP014135">
    <property type="protein sequence ID" value="AMB86581.1"/>
    <property type="molecule type" value="Genomic_DNA"/>
</dbReference>
<dbReference type="Proteomes" id="UP000063229">
    <property type="component" value="Chromosome"/>
</dbReference>